<protein>
    <submittedName>
        <fullName evidence="4">Galactose/methyl galactoside import ATP-binding protein MglA</fullName>
    </submittedName>
</protein>
<accession>A0A7T1ALR2</accession>
<dbReference type="Proteomes" id="UP000594463">
    <property type="component" value="Chromosome"/>
</dbReference>
<dbReference type="GO" id="GO:0005524">
    <property type="term" value="F:ATP binding"/>
    <property type="evidence" value="ECO:0007669"/>
    <property type="project" value="UniProtKB-KW"/>
</dbReference>
<reference evidence="4 5" key="1">
    <citation type="journal article" date="2021" name="Nat. Commun.">
        <title>Isolation of a member of the candidate phylum Atribacteria reveals a unique cell membrane structure.</title>
        <authorList>
            <person name="Taiki K."/>
            <person name="Nobu M.K."/>
            <person name="Kusada H."/>
            <person name="Meng X.-Y."/>
            <person name="Hosoki N."/>
            <person name="Uematsu K."/>
            <person name="Yoshioka H."/>
            <person name="Kamagata Y."/>
            <person name="Tamaki H."/>
        </authorList>
    </citation>
    <scope>NUCLEOTIDE SEQUENCE [LARGE SCALE GENOMIC DNA]</scope>
    <source>
        <strain evidence="4 5">RT761</strain>
    </source>
</reference>
<evidence type="ECO:0000259" key="3">
    <source>
        <dbReference type="PROSITE" id="PS50893"/>
    </source>
</evidence>
<dbReference type="RefSeq" id="WP_218110752.1">
    <property type="nucleotide sequence ID" value="NZ_CP065383.1"/>
</dbReference>
<dbReference type="CDD" id="cd03216">
    <property type="entry name" value="ABC_Carb_Monos_I"/>
    <property type="match status" value="1"/>
</dbReference>
<keyword evidence="2 4" id="KW-0067">ATP-binding</keyword>
<evidence type="ECO:0000313" key="5">
    <source>
        <dbReference type="Proteomes" id="UP000594463"/>
    </source>
</evidence>
<keyword evidence="1" id="KW-0547">Nucleotide-binding</keyword>
<dbReference type="Gene3D" id="3.40.50.300">
    <property type="entry name" value="P-loop containing nucleotide triphosphate hydrolases"/>
    <property type="match status" value="1"/>
</dbReference>
<dbReference type="SMART" id="SM00382">
    <property type="entry name" value="AAA"/>
    <property type="match status" value="1"/>
</dbReference>
<dbReference type="EMBL" id="CP065383">
    <property type="protein sequence ID" value="QPM68239.1"/>
    <property type="molecule type" value="Genomic_DNA"/>
</dbReference>
<feature type="domain" description="ABC transporter" evidence="3">
    <location>
        <begin position="19"/>
        <end position="258"/>
    </location>
</feature>
<gene>
    <name evidence="4" type="primary">mglA_7</name>
    <name evidence="4" type="ORF">RT761_01455</name>
</gene>
<evidence type="ECO:0000256" key="1">
    <source>
        <dbReference type="ARBA" id="ARBA00022741"/>
    </source>
</evidence>
<dbReference type="SUPFAM" id="SSF52540">
    <property type="entry name" value="P-loop containing nucleoside triphosphate hydrolases"/>
    <property type="match status" value="1"/>
</dbReference>
<sequence length="260" mass="28657">MNEEKQKDFTPIQNAQPILELKGICKYFGGIHALENVDFDVFPEEIVAIVGDNGAGKSTLIKIIAGVHAPTAGEIYMQGKPVEIASPIQARELGIETVYQELALIETRDVPSNFFLGREPTLGKMGIFIDRKRMVDETVNTLNSLGIKLPSLNTMVRYLSGGQRQSLAIGRIMPWGGKIIIMDEPTAALGVKESRKVLDLVLKLKEKECSVIVISHNMRHVFNVADRIVVLRGGVKVGERIKNQTTPDEIVKLIVGAEML</sequence>
<dbReference type="KEGG" id="alam:RT761_01455"/>
<dbReference type="PANTHER" id="PTHR43790:SF8">
    <property type="entry name" value="SUGAR ABC TRANSPORTER ATP-BINDING PROTEIN"/>
    <property type="match status" value="1"/>
</dbReference>
<proteinExistence type="predicted"/>
<dbReference type="InterPro" id="IPR027417">
    <property type="entry name" value="P-loop_NTPase"/>
</dbReference>
<name>A0A7T1ALR2_ATRLM</name>
<dbReference type="InterPro" id="IPR050107">
    <property type="entry name" value="ABC_carbohydrate_import_ATPase"/>
</dbReference>
<dbReference type="GO" id="GO:0016887">
    <property type="term" value="F:ATP hydrolysis activity"/>
    <property type="evidence" value="ECO:0007669"/>
    <property type="project" value="InterPro"/>
</dbReference>
<dbReference type="InterPro" id="IPR003439">
    <property type="entry name" value="ABC_transporter-like_ATP-bd"/>
</dbReference>
<evidence type="ECO:0000313" key="4">
    <source>
        <dbReference type="EMBL" id="QPM68239.1"/>
    </source>
</evidence>
<dbReference type="PANTHER" id="PTHR43790">
    <property type="entry name" value="CARBOHYDRATE TRANSPORT ATP-BINDING PROTEIN MG119-RELATED"/>
    <property type="match status" value="1"/>
</dbReference>
<dbReference type="PROSITE" id="PS50893">
    <property type="entry name" value="ABC_TRANSPORTER_2"/>
    <property type="match status" value="1"/>
</dbReference>
<dbReference type="Pfam" id="PF00005">
    <property type="entry name" value="ABC_tran"/>
    <property type="match status" value="1"/>
</dbReference>
<evidence type="ECO:0000256" key="2">
    <source>
        <dbReference type="ARBA" id="ARBA00022840"/>
    </source>
</evidence>
<dbReference type="AlphaFoldDB" id="A0A7T1ALR2"/>
<dbReference type="InterPro" id="IPR003593">
    <property type="entry name" value="AAA+_ATPase"/>
</dbReference>
<keyword evidence="5" id="KW-1185">Reference proteome</keyword>
<organism evidence="4 5">
    <name type="scientific">Atribacter laminatus</name>
    <dbReference type="NCBI Taxonomy" id="2847778"/>
    <lineage>
        <taxon>Bacteria</taxon>
        <taxon>Pseudomonadati</taxon>
        <taxon>Atribacterota</taxon>
        <taxon>Atribacteria</taxon>
        <taxon>Atribacterales</taxon>
        <taxon>Atribacteraceae</taxon>
        <taxon>Atribacter</taxon>
    </lineage>
</organism>